<accession>A0A3S5ACZ6</accession>
<evidence type="ECO:0000313" key="2">
    <source>
        <dbReference type="Proteomes" id="UP000784294"/>
    </source>
</evidence>
<comment type="caution">
    <text evidence="1">The sequence shown here is derived from an EMBL/GenBank/DDBJ whole genome shotgun (WGS) entry which is preliminary data.</text>
</comment>
<dbReference type="Proteomes" id="UP000784294">
    <property type="component" value="Unassembled WGS sequence"/>
</dbReference>
<dbReference type="AlphaFoldDB" id="A0A3S5ACZ6"/>
<protein>
    <submittedName>
        <fullName evidence="1">Uncharacterized protein</fullName>
    </submittedName>
</protein>
<keyword evidence="2" id="KW-1185">Reference proteome</keyword>
<organism evidence="1 2">
    <name type="scientific">Protopolystoma xenopodis</name>
    <dbReference type="NCBI Taxonomy" id="117903"/>
    <lineage>
        <taxon>Eukaryota</taxon>
        <taxon>Metazoa</taxon>
        <taxon>Spiralia</taxon>
        <taxon>Lophotrochozoa</taxon>
        <taxon>Platyhelminthes</taxon>
        <taxon>Monogenea</taxon>
        <taxon>Polyopisthocotylea</taxon>
        <taxon>Polystomatidea</taxon>
        <taxon>Polystomatidae</taxon>
        <taxon>Protopolystoma</taxon>
    </lineage>
</organism>
<reference evidence="1" key="1">
    <citation type="submission" date="2018-11" db="EMBL/GenBank/DDBJ databases">
        <authorList>
            <consortium name="Pathogen Informatics"/>
        </authorList>
    </citation>
    <scope>NUCLEOTIDE SEQUENCE</scope>
</reference>
<dbReference type="EMBL" id="CAAALY010047978">
    <property type="protein sequence ID" value="VEL20781.1"/>
    <property type="molecule type" value="Genomic_DNA"/>
</dbReference>
<proteinExistence type="predicted"/>
<evidence type="ECO:0000313" key="1">
    <source>
        <dbReference type="EMBL" id="VEL20781.1"/>
    </source>
</evidence>
<name>A0A3S5ACZ6_9PLAT</name>
<gene>
    <name evidence="1" type="ORF">PXEA_LOCUS14221</name>
</gene>
<sequence>MAVGAWRQTKDPRVELATEAVALVTGRGHKRKRNQQRRVDAAVVGTIQTTRDSAVRVLEVRLPGHSTKVIGESAGLGFRGSFFLDWPVTCHDCLSSSVGKHAPD</sequence>